<comment type="caution">
    <text evidence="2">The sequence shown here is derived from an EMBL/GenBank/DDBJ whole genome shotgun (WGS) entry which is preliminary data.</text>
</comment>
<dbReference type="AlphaFoldDB" id="A0A8T0RAW0"/>
<evidence type="ECO:0000256" key="1">
    <source>
        <dbReference type="SAM" id="MobiDB-lite"/>
    </source>
</evidence>
<keyword evidence="3" id="KW-1185">Reference proteome</keyword>
<feature type="compositionally biased region" description="Basic residues" evidence="1">
    <location>
        <begin position="10"/>
        <end position="19"/>
    </location>
</feature>
<feature type="region of interest" description="Disordered" evidence="1">
    <location>
        <begin position="91"/>
        <end position="119"/>
    </location>
</feature>
<protein>
    <submittedName>
        <fullName evidence="2">Uncharacterized protein</fullName>
    </submittedName>
</protein>
<reference evidence="2" key="1">
    <citation type="submission" date="2020-05" db="EMBL/GenBank/DDBJ databases">
        <title>WGS assembly of Panicum virgatum.</title>
        <authorList>
            <person name="Lovell J.T."/>
            <person name="Jenkins J."/>
            <person name="Shu S."/>
            <person name="Juenger T.E."/>
            <person name="Schmutz J."/>
        </authorList>
    </citation>
    <scope>NUCLEOTIDE SEQUENCE</scope>
    <source>
        <strain evidence="2">AP13</strain>
    </source>
</reference>
<dbReference type="Proteomes" id="UP000823388">
    <property type="component" value="Chromosome 6K"/>
</dbReference>
<feature type="region of interest" description="Disordered" evidence="1">
    <location>
        <begin position="1"/>
        <end position="75"/>
    </location>
</feature>
<dbReference type="EMBL" id="CM029047">
    <property type="protein sequence ID" value="KAG2582258.1"/>
    <property type="molecule type" value="Genomic_DNA"/>
</dbReference>
<proteinExistence type="predicted"/>
<feature type="compositionally biased region" description="Low complexity" evidence="1">
    <location>
        <begin position="63"/>
        <end position="75"/>
    </location>
</feature>
<evidence type="ECO:0000313" key="3">
    <source>
        <dbReference type="Proteomes" id="UP000823388"/>
    </source>
</evidence>
<accession>A0A8T0RAW0</accession>
<evidence type="ECO:0000313" key="2">
    <source>
        <dbReference type="EMBL" id="KAG2582258.1"/>
    </source>
</evidence>
<name>A0A8T0RAW0_PANVG</name>
<sequence length="198" mass="22608">MKRPKETSKKRPPTAKRAKLSAAGIQQESPRSYKLKRPIETSKKKQPATKQFKPPMAEKMLSVDRSPLLRRSPLVRNPELRLVVSPVVIAQSPRSSPPSPPLPVERSSSPSPLPGFSSAQRKLRRLKSEIWSDMDPIYHDRKLVQARCKHCNEIFSAARNSGNSHIPLPFREAFYELGRQDSNYIYSLSLEEWQRAKV</sequence>
<organism evidence="2 3">
    <name type="scientific">Panicum virgatum</name>
    <name type="common">Blackwell switchgrass</name>
    <dbReference type="NCBI Taxonomy" id="38727"/>
    <lineage>
        <taxon>Eukaryota</taxon>
        <taxon>Viridiplantae</taxon>
        <taxon>Streptophyta</taxon>
        <taxon>Embryophyta</taxon>
        <taxon>Tracheophyta</taxon>
        <taxon>Spermatophyta</taxon>
        <taxon>Magnoliopsida</taxon>
        <taxon>Liliopsida</taxon>
        <taxon>Poales</taxon>
        <taxon>Poaceae</taxon>
        <taxon>PACMAD clade</taxon>
        <taxon>Panicoideae</taxon>
        <taxon>Panicodae</taxon>
        <taxon>Paniceae</taxon>
        <taxon>Panicinae</taxon>
        <taxon>Panicum</taxon>
        <taxon>Panicum sect. Hiantes</taxon>
    </lineage>
</organism>
<feature type="non-terminal residue" evidence="2">
    <location>
        <position position="198"/>
    </location>
</feature>
<feature type="compositionally biased region" description="Low complexity" evidence="1">
    <location>
        <begin position="104"/>
        <end position="118"/>
    </location>
</feature>
<gene>
    <name evidence="2" type="ORF">PVAP13_6KG120470</name>
</gene>